<gene>
    <name evidence="1" type="ORF">N0F65_004338</name>
</gene>
<dbReference type="AlphaFoldDB" id="A0AAV2YL85"/>
<dbReference type="InterPro" id="IPR052727">
    <property type="entry name" value="Rab4/Rab5_effector"/>
</dbReference>
<dbReference type="PANTHER" id="PTHR13510">
    <property type="entry name" value="FYVE-FINGER-CONTAINING RAB5 EFFECTOR PROTEIN RABENOSYN-5-RELATED"/>
    <property type="match status" value="1"/>
</dbReference>
<protein>
    <submittedName>
        <fullName evidence="1">Uncharacterized protein</fullName>
    </submittedName>
</protein>
<dbReference type="EMBL" id="DAKRPA010000243">
    <property type="protein sequence ID" value="DAZ94578.1"/>
    <property type="molecule type" value="Genomic_DNA"/>
</dbReference>
<sequence length="415" mass="45635">MRFPLPRNTFPVMKFSSDQTHEFADTRNRILDSCMDSRQEFIERFGGKMDTDVWKVAKRKKRTSDFTVYRPRRFSNIARPSSSISCSPLMVGLGSIPGTLDEVMLGMTASNTSAMRFRAAHVHNDMLDMRVLSTLEAPSQVDPFEYMGVKWMVKGPSFAMKSFVRPRDFIYLESSGIRSDYRGQRVGHLLLHSVELSCCRSLQLEHGIVRGALSFCYLFAESETMPGMVDVFVKGFVDPRGGVSERIAVSSAAGSIMACERAQLCARMKKLSWKARNSSAEVRASESRGLHTGGCHSCDSESTTVQCRICRLETCSKCATSAMLTIASVDTAMTQPIDVCCSCLESVEALDSSIVAGDEAAQLMGLYRRFSAPPANDPASGSCQDKIRLMPIVKKRRSASVIASSAGSTTGYVVL</sequence>
<dbReference type="PANTHER" id="PTHR13510:SF44">
    <property type="entry name" value="RABENOSYN-5"/>
    <property type="match status" value="1"/>
</dbReference>
<evidence type="ECO:0000313" key="2">
    <source>
        <dbReference type="Proteomes" id="UP001146120"/>
    </source>
</evidence>
<evidence type="ECO:0000313" key="1">
    <source>
        <dbReference type="EMBL" id="DAZ94578.1"/>
    </source>
</evidence>
<keyword evidence="2" id="KW-1185">Reference proteome</keyword>
<dbReference type="InterPro" id="IPR023393">
    <property type="entry name" value="START-like_dom_sf"/>
</dbReference>
<comment type="caution">
    <text evidence="1">The sequence shown here is derived from an EMBL/GenBank/DDBJ whole genome shotgun (WGS) entry which is preliminary data.</text>
</comment>
<name>A0AAV2YL85_9STRA</name>
<reference evidence="1" key="2">
    <citation type="journal article" date="2023" name="Microbiol Resour">
        <title>Decontamination and Annotation of the Draft Genome Sequence of the Oomycete Lagenidium giganteum ARSEF 373.</title>
        <authorList>
            <person name="Morgan W.R."/>
            <person name="Tartar A."/>
        </authorList>
    </citation>
    <scope>NUCLEOTIDE SEQUENCE</scope>
    <source>
        <strain evidence="1">ARSEF 373</strain>
    </source>
</reference>
<dbReference type="Gene3D" id="3.30.530.20">
    <property type="match status" value="1"/>
</dbReference>
<proteinExistence type="predicted"/>
<accession>A0AAV2YL85</accession>
<dbReference type="Proteomes" id="UP001146120">
    <property type="component" value="Unassembled WGS sequence"/>
</dbReference>
<reference evidence="1" key="1">
    <citation type="submission" date="2022-11" db="EMBL/GenBank/DDBJ databases">
        <authorList>
            <person name="Morgan W.R."/>
            <person name="Tartar A."/>
        </authorList>
    </citation>
    <scope>NUCLEOTIDE SEQUENCE</scope>
    <source>
        <strain evidence="1">ARSEF 373</strain>
    </source>
</reference>
<organism evidence="1 2">
    <name type="scientific">Lagenidium giganteum</name>
    <dbReference type="NCBI Taxonomy" id="4803"/>
    <lineage>
        <taxon>Eukaryota</taxon>
        <taxon>Sar</taxon>
        <taxon>Stramenopiles</taxon>
        <taxon>Oomycota</taxon>
        <taxon>Peronosporomycetes</taxon>
        <taxon>Pythiales</taxon>
        <taxon>Pythiaceae</taxon>
    </lineage>
</organism>